<evidence type="ECO:0008006" key="3">
    <source>
        <dbReference type="Google" id="ProtNLM"/>
    </source>
</evidence>
<organism evidence="1 2">
    <name type="scientific">Mucilaginibacter paludis DSM 18603</name>
    <dbReference type="NCBI Taxonomy" id="714943"/>
    <lineage>
        <taxon>Bacteria</taxon>
        <taxon>Pseudomonadati</taxon>
        <taxon>Bacteroidota</taxon>
        <taxon>Sphingobacteriia</taxon>
        <taxon>Sphingobacteriales</taxon>
        <taxon>Sphingobacteriaceae</taxon>
        <taxon>Mucilaginibacter</taxon>
    </lineage>
</organism>
<dbReference type="EMBL" id="CM001403">
    <property type="protein sequence ID" value="EHQ26491.1"/>
    <property type="molecule type" value="Genomic_DNA"/>
</dbReference>
<proteinExistence type="predicted"/>
<dbReference type="OrthoDB" id="7060647at2"/>
<dbReference type="STRING" id="714943.Mucpa_2361"/>
<reference evidence="1" key="1">
    <citation type="submission" date="2011-09" db="EMBL/GenBank/DDBJ databases">
        <title>The permanent draft genome of Mucilaginibacter paludis DSM 18603.</title>
        <authorList>
            <consortium name="US DOE Joint Genome Institute (JGI-PGF)"/>
            <person name="Lucas S."/>
            <person name="Han J."/>
            <person name="Lapidus A."/>
            <person name="Bruce D."/>
            <person name="Goodwin L."/>
            <person name="Pitluck S."/>
            <person name="Peters L."/>
            <person name="Kyrpides N."/>
            <person name="Mavromatis K."/>
            <person name="Ivanova N."/>
            <person name="Mikhailova N."/>
            <person name="Held B."/>
            <person name="Detter J.C."/>
            <person name="Tapia R."/>
            <person name="Han C."/>
            <person name="Land M."/>
            <person name="Hauser L."/>
            <person name="Markowitz V."/>
            <person name="Cheng J.-F."/>
            <person name="Hugenholtz P."/>
            <person name="Woyke T."/>
            <person name="Wu D."/>
            <person name="Tindall B."/>
            <person name="Brambilla E."/>
            <person name="Klenk H.-P."/>
            <person name="Eisen J.A."/>
        </authorList>
    </citation>
    <scope>NUCLEOTIDE SEQUENCE [LARGE SCALE GENOMIC DNA]</scope>
    <source>
        <strain evidence="1">DSM 18603</strain>
    </source>
</reference>
<keyword evidence="2" id="KW-1185">Reference proteome</keyword>
<dbReference type="Proteomes" id="UP000002774">
    <property type="component" value="Chromosome"/>
</dbReference>
<protein>
    <recommendedName>
        <fullName evidence="3">NERD domain-containing protein</fullName>
    </recommendedName>
</protein>
<name>H1YI56_9SPHI</name>
<dbReference type="eggNOG" id="COG0474">
    <property type="taxonomic scope" value="Bacteria"/>
</dbReference>
<accession>H1YI56</accession>
<gene>
    <name evidence="1" type="ORF">Mucpa_2361</name>
</gene>
<dbReference type="AlphaFoldDB" id="H1YI56"/>
<dbReference type="RefSeq" id="WP_008506578.1">
    <property type="nucleotide sequence ID" value="NZ_CM001403.1"/>
</dbReference>
<evidence type="ECO:0000313" key="2">
    <source>
        <dbReference type="Proteomes" id="UP000002774"/>
    </source>
</evidence>
<evidence type="ECO:0000313" key="1">
    <source>
        <dbReference type="EMBL" id="EHQ26491.1"/>
    </source>
</evidence>
<dbReference type="HOGENOM" id="CLU_384420_0_0_10"/>
<sequence>MHIPEEEKTKILKEINDRVTILEEKIRKYGAFTVIANSIYRFFTAPTQEIQYRKFEGSALVPEYLALICLKFPFEYGIRELSNAHELPGDLHTIETLAKEIIALFTSLHNFSYKPFNANGSISEMDYIALSISNEELHVRNETFEEHHWERLENLYKPYNDYFKQKLGFTVDEAIRLCLTIQDYMSEKSTEALIGRKDHVKEMLDEIRAYKYRNVPTKNFYPPEWLEQYKQMADEDISFHLRSSMALSFIARLGHDLSFTAAEIAAMEDIDLATVDKFLKVFSLNFGEVDTNFGLPTIFHPLKDKPLAHHDGRYICPSIFLMDYALDRIFAKTLYADNKKKDAYGKWRHNYLLDTAMGYLIGVLKTNSFHTNLFYGEYELDGIIFIDNDVFFVEAKGHQINDRAKKGFFDRIQEHVDEIVEASHAQAIRAYEYLKGNPQAEFRDKRYKPVILDGSKFKNAYFISLTLEGIKSISTSLKAGNSLGLFGPDTFPWIVSLYDLKVVCEHMEGPAYLIHYIHRRREFFKRKTYLVDDELDLLAFYLKQSLRFDDLDLQYGEGNRYFKLTSYHETFNKYYDGQQGLLKKPLPKMVHFAKAQIKTLVHALETANIENAIDAAIHILELGVSTQKTLIANIERTKKRYRKDGDNHDFRIVGDDVADGKTFMLSYWTGHDLPAFLAFFYENILSQYHKETTDEFFALLDVGKSDYKFIKVHYLTKVR</sequence>